<protein>
    <submittedName>
        <fullName evidence="1">Uncharacterized protein</fullName>
    </submittedName>
</protein>
<reference evidence="1" key="1">
    <citation type="submission" date="2023-11" db="EMBL/GenBank/DDBJ databases">
        <authorList>
            <person name="Poullet M."/>
        </authorList>
    </citation>
    <scope>NUCLEOTIDE SEQUENCE</scope>
    <source>
        <strain evidence="1">E1834</strain>
    </source>
</reference>
<proteinExistence type="predicted"/>
<evidence type="ECO:0000313" key="2">
    <source>
        <dbReference type="Proteomes" id="UP001497535"/>
    </source>
</evidence>
<sequence>MLILRPTNCLFFVQLLFFVFTQIHFKILYKIPSFTSEFYYNCFFTLKFFVLIAIRVFIIQNIFDFFYKITEFLKLFFWIL</sequence>
<dbReference type="EMBL" id="CAVMJV010000007">
    <property type="protein sequence ID" value="CAK5034167.1"/>
    <property type="molecule type" value="Genomic_DNA"/>
</dbReference>
<organism evidence="1 2">
    <name type="scientific">Meloidogyne enterolobii</name>
    <name type="common">Root-knot nematode worm</name>
    <name type="synonym">Meloidogyne mayaguensis</name>
    <dbReference type="NCBI Taxonomy" id="390850"/>
    <lineage>
        <taxon>Eukaryota</taxon>
        <taxon>Metazoa</taxon>
        <taxon>Ecdysozoa</taxon>
        <taxon>Nematoda</taxon>
        <taxon>Chromadorea</taxon>
        <taxon>Rhabditida</taxon>
        <taxon>Tylenchina</taxon>
        <taxon>Tylenchomorpha</taxon>
        <taxon>Tylenchoidea</taxon>
        <taxon>Meloidogynidae</taxon>
        <taxon>Meloidogyninae</taxon>
        <taxon>Meloidogyne</taxon>
    </lineage>
</organism>
<gene>
    <name evidence="1" type="ORF">MENTE1834_LOCUS8360</name>
</gene>
<name>A0ACB0Y6H0_MELEN</name>
<accession>A0ACB0Y6H0</accession>
<keyword evidence="2" id="KW-1185">Reference proteome</keyword>
<comment type="caution">
    <text evidence="1">The sequence shown here is derived from an EMBL/GenBank/DDBJ whole genome shotgun (WGS) entry which is preliminary data.</text>
</comment>
<dbReference type="Proteomes" id="UP001497535">
    <property type="component" value="Unassembled WGS sequence"/>
</dbReference>
<evidence type="ECO:0000313" key="1">
    <source>
        <dbReference type="EMBL" id="CAK5034167.1"/>
    </source>
</evidence>